<dbReference type="InterPro" id="IPR013173">
    <property type="entry name" value="DNA_primase_DnaG_DnaB-bd_dom"/>
</dbReference>
<keyword evidence="4" id="KW-1185">Reference proteome</keyword>
<evidence type="ECO:0000313" key="3">
    <source>
        <dbReference type="EMBL" id="WRL66898.1"/>
    </source>
</evidence>
<feature type="compositionally biased region" description="Basic residues" evidence="1">
    <location>
        <begin position="59"/>
        <end position="74"/>
    </location>
</feature>
<sequence>MPCGPPTPGASRGCSACPTRPTSWTGCAGSAARAGTPAVAGRAPGCRRRARTTSPSRSNGRRSRRRSRYRRSPARRSTPFPRGIHRPRLRRGRGCRGCCRRAAGATVTGAAWLEQLTVHCSRDSARAQLTALAVEPMRTVGEGDTHYVNALMARLQEIYTVRQIAAVKGKLQRMNPVESSDDYMKAFKQLMDLEQLAISLRKRATGGLTP</sequence>
<name>A0ABZ1B7V4_9ACTN</name>
<organism evidence="3 4">
    <name type="scientific">Blastococcus brunescens</name>
    <dbReference type="NCBI Taxonomy" id="1564165"/>
    <lineage>
        <taxon>Bacteria</taxon>
        <taxon>Bacillati</taxon>
        <taxon>Actinomycetota</taxon>
        <taxon>Actinomycetes</taxon>
        <taxon>Geodermatophilales</taxon>
        <taxon>Geodermatophilaceae</taxon>
        <taxon>Blastococcus</taxon>
    </lineage>
</organism>
<evidence type="ECO:0000256" key="1">
    <source>
        <dbReference type="SAM" id="MobiDB-lite"/>
    </source>
</evidence>
<dbReference type="Proteomes" id="UP001324287">
    <property type="component" value="Chromosome"/>
</dbReference>
<feature type="compositionally biased region" description="Basic residues" evidence="1">
    <location>
        <begin position="83"/>
        <end position="92"/>
    </location>
</feature>
<evidence type="ECO:0000313" key="4">
    <source>
        <dbReference type="Proteomes" id="UP001324287"/>
    </source>
</evidence>
<accession>A0ABZ1B7V4</accession>
<feature type="region of interest" description="Disordered" evidence="1">
    <location>
        <begin position="36"/>
        <end position="92"/>
    </location>
</feature>
<dbReference type="RefSeq" id="WP_324278209.1">
    <property type="nucleotide sequence ID" value="NZ_CP141261.1"/>
</dbReference>
<feature type="domain" description="DNA primase DnaG DnaB-binding" evidence="2">
    <location>
        <begin position="105"/>
        <end position="185"/>
    </location>
</feature>
<evidence type="ECO:0000259" key="2">
    <source>
        <dbReference type="Pfam" id="PF08278"/>
    </source>
</evidence>
<reference evidence="3 4" key="1">
    <citation type="submission" date="2023-12" db="EMBL/GenBank/DDBJ databases">
        <title>Blastococcus brunescens sp. nov., an actonobacterium isolated from sandstone collected in sahara desert.</title>
        <authorList>
            <person name="Gtari M."/>
            <person name="Ghodhbane F."/>
        </authorList>
    </citation>
    <scope>NUCLEOTIDE SEQUENCE [LARGE SCALE GENOMIC DNA]</scope>
    <source>
        <strain evidence="3 4">BMG 8361</strain>
    </source>
</reference>
<gene>
    <name evidence="3" type="ORF">U6N30_08470</name>
</gene>
<dbReference type="EMBL" id="CP141261">
    <property type="protein sequence ID" value="WRL66898.1"/>
    <property type="molecule type" value="Genomic_DNA"/>
</dbReference>
<proteinExistence type="predicted"/>
<dbReference type="Pfam" id="PF08278">
    <property type="entry name" value="DnaG_DnaB_bind"/>
    <property type="match status" value="1"/>
</dbReference>
<protein>
    <recommendedName>
        <fullName evidence="2">DNA primase DnaG DnaB-binding domain-containing protein</fullName>
    </recommendedName>
</protein>